<accession>A0A512MJJ1</accession>
<protein>
    <recommendedName>
        <fullName evidence="3">DUF1398 domain-containing protein</fullName>
    </recommendedName>
</protein>
<dbReference type="EMBL" id="BKAG01000113">
    <property type="protein sequence ID" value="GEP46471.1"/>
    <property type="molecule type" value="Genomic_DNA"/>
</dbReference>
<name>A0A512MJJ1_9BACT</name>
<dbReference type="Proteomes" id="UP000321577">
    <property type="component" value="Unassembled WGS sequence"/>
</dbReference>
<dbReference type="OrthoDB" id="5954591at2"/>
<evidence type="ECO:0008006" key="3">
    <source>
        <dbReference type="Google" id="ProtNLM"/>
    </source>
</evidence>
<dbReference type="RefSeq" id="WP_146856372.1">
    <property type="nucleotide sequence ID" value="NZ_BKAG01000113.1"/>
</dbReference>
<comment type="caution">
    <text evidence="1">The sequence shown here is derived from an EMBL/GenBank/DDBJ whole genome shotgun (WGS) entry which is preliminary data.</text>
</comment>
<evidence type="ECO:0000313" key="2">
    <source>
        <dbReference type="Proteomes" id="UP000321577"/>
    </source>
</evidence>
<proteinExistence type="predicted"/>
<gene>
    <name evidence="1" type="ORF">BGE01nite_57620</name>
</gene>
<keyword evidence="2" id="KW-1185">Reference proteome</keyword>
<dbReference type="AlphaFoldDB" id="A0A512MJJ1"/>
<reference evidence="1 2" key="1">
    <citation type="submission" date="2019-07" db="EMBL/GenBank/DDBJ databases">
        <title>Whole genome shotgun sequence of Brevifollis gellanilyticus NBRC 108608.</title>
        <authorList>
            <person name="Hosoyama A."/>
            <person name="Uohara A."/>
            <person name="Ohji S."/>
            <person name="Ichikawa N."/>
        </authorList>
    </citation>
    <scope>NUCLEOTIDE SEQUENCE [LARGE SCALE GENOMIC DNA]</scope>
    <source>
        <strain evidence="1 2">NBRC 108608</strain>
    </source>
</reference>
<organism evidence="1 2">
    <name type="scientific">Brevifollis gellanilyticus</name>
    <dbReference type="NCBI Taxonomy" id="748831"/>
    <lineage>
        <taxon>Bacteria</taxon>
        <taxon>Pseudomonadati</taxon>
        <taxon>Verrucomicrobiota</taxon>
        <taxon>Verrucomicrobiia</taxon>
        <taxon>Verrucomicrobiales</taxon>
        <taxon>Verrucomicrobiaceae</taxon>
    </lineage>
</organism>
<evidence type="ECO:0000313" key="1">
    <source>
        <dbReference type="EMBL" id="GEP46471.1"/>
    </source>
</evidence>
<sequence>MNTDLITAAAQATLTGSKPFPEIVGMLIEAGVEFYHVDYLALSKTYYSGDGAIASTPIPLEGLPPVAAEFDAAALRANILDSQQNGQSWRDFTLRAMKGGVQGYLAFLRGKRVTYLGRNGDQHTEWFPGAKP</sequence>